<dbReference type="PROSITE" id="PS00644">
    <property type="entry name" value="COMPLEX1_51K_1"/>
    <property type="match status" value="1"/>
</dbReference>
<comment type="cofactor">
    <cofactor evidence="2">
        <name>[4Fe-4S] cluster</name>
        <dbReference type="ChEBI" id="CHEBI:49883"/>
    </cofactor>
</comment>
<dbReference type="Gene3D" id="3.40.50.11540">
    <property type="entry name" value="NADH-ubiquinone oxidoreductase 51kDa subunit"/>
    <property type="match status" value="1"/>
</dbReference>
<dbReference type="EMBL" id="WISR01000108">
    <property type="protein sequence ID" value="MQW33291.1"/>
    <property type="molecule type" value="Genomic_DNA"/>
</dbReference>
<comment type="similarity">
    <text evidence="4">Belongs to the complex I 51 kDa subunit family.</text>
</comment>
<evidence type="ECO:0000256" key="8">
    <source>
        <dbReference type="ARBA" id="ARBA00023014"/>
    </source>
</evidence>
<dbReference type="OMA" id="DRMLMEG"/>
<evidence type="ECO:0000256" key="2">
    <source>
        <dbReference type="ARBA" id="ARBA00001966"/>
    </source>
</evidence>
<dbReference type="Proteomes" id="UP000429484">
    <property type="component" value="Unassembled WGS sequence"/>
</dbReference>
<dbReference type="GO" id="GO:0051539">
    <property type="term" value="F:4 iron, 4 sulfur cluster binding"/>
    <property type="evidence" value="ECO:0007669"/>
    <property type="project" value="UniProtKB-KW"/>
</dbReference>
<comment type="caution">
    <text evidence="10">The sequence shown here is derived from an EMBL/GenBank/DDBJ whole genome shotgun (WGS) entry which is preliminary data.</text>
</comment>
<evidence type="ECO:0000256" key="6">
    <source>
        <dbReference type="ARBA" id="ARBA00022723"/>
    </source>
</evidence>
<dbReference type="Pfam" id="PF01512">
    <property type="entry name" value="Complex1_51K"/>
    <property type="match status" value="1"/>
</dbReference>
<dbReference type="SUPFAM" id="SSF142019">
    <property type="entry name" value="Nqo1 FMN-binding domain-like"/>
    <property type="match status" value="1"/>
</dbReference>
<dbReference type="GO" id="GO:0046872">
    <property type="term" value="F:metal ion binding"/>
    <property type="evidence" value="ECO:0007669"/>
    <property type="project" value="UniProtKB-KW"/>
</dbReference>
<comment type="function">
    <text evidence="3">NDH-1 shuttles electrons from NADH, via FMN and iron-sulfur (Fe-S) centers, to quinones in the respiratory chain. The immediate electron acceptor for the enzyme in this species is believed to be ubiquinone. Couples the redox reaction to proton translocation (for every two electrons transferred, four hydrogen ions are translocated across the cytoplasmic membrane), and thus conserves the redox energy in a proton gradient.</text>
</comment>
<dbReference type="InterPro" id="IPR011538">
    <property type="entry name" value="Nuo51_FMN-bd"/>
</dbReference>
<dbReference type="FunFam" id="3.40.50.11540:FF:000001">
    <property type="entry name" value="NADH dehydrogenase [ubiquinone] flavoprotein 1, mitochondrial"/>
    <property type="match status" value="1"/>
</dbReference>
<dbReference type="SUPFAM" id="SSF142984">
    <property type="entry name" value="Nqo1 middle domain-like"/>
    <property type="match status" value="1"/>
</dbReference>
<dbReference type="AlphaFoldDB" id="A0A222I726"/>
<evidence type="ECO:0000313" key="11">
    <source>
        <dbReference type="Proteomes" id="UP000429484"/>
    </source>
</evidence>
<keyword evidence="8" id="KW-0411">Iron-sulfur</keyword>
<evidence type="ECO:0000256" key="1">
    <source>
        <dbReference type="ARBA" id="ARBA00001917"/>
    </source>
</evidence>
<organism evidence="10 11">
    <name type="scientific">Rhizobium meliloti</name>
    <name type="common">Ensifer meliloti</name>
    <name type="synonym">Sinorhizobium meliloti</name>
    <dbReference type="NCBI Taxonomy" id="382"/>
    <lineage>
        <taxon>Bacteria</taxon>
        <taxon>Pseudomonadati</taxon>
        <taxon>Pseudomonadota</taxon>
        <taxon>Alphaproteobacteria</taxon>
        <taxon>Hyphomicrobiales</taxon>
        <taxon>Rhizobiaceae</taxon>
        <taxon>Sinorhizobium/Ensifer group</taxon>
        <taxon>Sinorhizobium</taxon>
    </lineage>
</organism>
<evidence type="ECO:0000256" key="7">
    <source>
        <dbReference type="ARBA" id="ARBA00023004"/>
    </source>
</evidence>
<gene>
    <name evidence="10" type="ORF">GHK53_10875</name>
</gene>
<evidence type="ECO:0000256" key="3">
    <source>
        <dbReference type="ARBA" id="ARBA00002378"/>
    </source>
</evidence>
<keyword evidence="5" id="KW-0004">4Fe-4S</keyword>
<dbReference type="PANTHER" id="PTHR43578">
    <property type="entry name" value="NADH-QUINONE OXIDOREDUCTASE SUBUNIT F"/>
    <property type="match status" value="1"/>
</dbReference>
<dbReference type="RefSeq" id="WP_010970350.1">
    <property type="nucleotide sequence ID" value="NZ_BJNJ01000013.1"/>
</dbReference>
<keyword evidence="6" id="KW-0479">Metal-binding</keyword>
<dbReference type="SMR" id="A0A222I726"/>
<dbReference type="PANTHER" id="PTHR43578:SF3">
    <property type="entry name" value="NADH-QUINONE OXIDOREDUCTASE SUBUNIT F"/>
    <property type="match status" value="1"/>
</dbReference>
<name>A0A222I726_RHIML</name>
<dbReference type="InterPro" id="IPR036249">
    <property type="entry name" value="Thioredoxin-like_sf"/>
</dbReference>
<dbReference type="Pfam" id="PF10589">
    <property type="entry name" value="NADH_4Fe-4S"/>
    <property type="match status" value="1"/>
</dbReference>
<dbReference type="CDD" id="cd03063">
    <property type="entry name" value="TRX_Fd_FDH_beta"/>
    <property type="match status" value="1"/>
</dbReference>
<dbReference type="PROSITE" id="PS00645">
    <property type="entry name" value="COMPLEX1_51K_2"/>
    <property type="match status" value="1"/>
</dbReference>
<sequence length="518" mass="54520">MTVRIYIPRDAAALALGAEKVVEAMAGEIAARGLDATIVRNGSRGMHWLEPLVEVETAGGRVAYGPVKASDVASLLDAGLISGGAHPLCLGKTEEIPFLKRQTRLTFARCGVIDPLSLEDYRAHRGLLGLERAIAMQPAAIVAEVTESGLRGRGGAGFPTGIKWKTVLEARGPRKYIVCNADEGDSGTFADRMIMEGDPFVLIEGMAIAGIATGATKGYIYTRSEYPHAIAVMSAAIEIARAAGVLGASVLGSAHAFDMEVRTGAGAYVCGEETSLLNSLEGKRGLVRAKPPLPAHKGLFDRPTVINNVISLASVPVILDKGAGYYRDFGMGRSRGTIPLQIAGNVKHGGLFETAFGLTLGEIVDEIGGGTASARPVKAVQVGGPLGAYFPRALFDTPFDYEAFAARDGLIGHAGIVVFDDTADMLKQARFAMEFCAVESCGKCTPCRIGSTRGVEVADRIAAGIEPEKNRELLADLCNTMKFGSLCALGGFTPYPVMSAMTHFPEDFSPVPVVEAAE</sequence>
<evidence type="ECO:0000256" key="5">
    <source>
        <dbReference type="ARBA" id="ARBA00022485"/>
    </source>
</evidence>
<protein>
    <submittedName>
        <fullName evidence="10">Formate dehydrogenase</fullName>
    </submittedName>
</protein>
<comment type="cofactor">
    <cofactor evidence="1">
        <name>FMN</name>
        <dbReference type="ChEBI" id="CHEBI:58210"/>
    </cofactor>
</comment>
<dbReference type="SUPFAM" id="SSF52833">
    <property type="entry name" value="Thioredoxin-like"/>
    <property type="match status" value="1"/>
</dbReference>
<reference evidence="10 11" key="1">
    <citation type="journal article" date="2013" name="Genome Biol.">
        <title>Comparative genomics of the core and accessory genomes of 48 Sinorhizobium strains comprising five genospecies.</title>
        <authorList>
            <person name="Sugawara M."/>
            <person name="Epstein B."/>
            <person name="Badgley B.D."/>
            <person name="Unno T."/>
            <person name="Xu L."/>
            <person name="Reese J."/>
            <person name="Gyaneshwar P."/>
            <person name="Denny R."/>
            <person name="Mudge J."/>
            <person name="Bharti A.K."/>
            <person name="Farmer A.D."/>
            <person name="May G.D."/>
            <person name="Woodward J.E."/>
            <person name="Medigue C."/>
            <person name="Vallenet D."/>
            <person name="Lajus A."/>
            <person name="Rouy Z."/>
            <person name="Martinez-Vaz B."/>
            <person name="Tiffin P."/>
            <person name="Young N.D."/>
            <person name="Sadowsky M.J."/>
        </authorList>
    </citation>
    <scope>NUCLEOTIDE SEQUENCE [LARGE SCALE GENOMIC DNA]</scope>
    <source>
        <strain evidence="10 11">N6B1</strain>
    </source>
</reference>
<evidence type="ECO:0000256" key="4">
    <source>
        <dbReference type="ARBA" id="ARBA00007523"/>
    </source>
</evidence>
<evidence type="ECO:0000259" key="9">
    <source>
        <dbReference type="SMART" id="SM00928"/>
    </source>
</evidence>
<dbReference type="Gene3D" id="6.10.250.1450">
    <property type="match status" value="1"/>
</dbReference>
<dbReference type="Gene3D" id="3.10.20.600">
    <property type="match status" value="1"/>
</dbReference>
<dbReference type="InterPro" id="IPR019575">
    <property type="entry name" value="Nuop51_4Fe4S-bd"/>
</dbReference>
<keyword evidence="7" id="KW-0408">Iron</keyword>
<dbReference type="KEGG" id="smer:DU99_16600"/>
<proteinExistence type="inferred from homology"/>
<evidence type="ECO:0000313" key="10">
    <source>
        <dbReference type="EMBL" id="MQW33291.1"/>
    </source>
</evidence>
<accession>A0A222I726</accession>
<feature type="domain" description="NADH-ubiquinone oxidoreductase 51kDa subunit iron-sulphur binding" evidence="9">
    <location>
        <begin position="426"/>
        <end position="471"/>
    </location>
</feature>
<dbReference type="InterPro" id="IPR001949">
    <property type="entry name" value="NADH-UbQ_OxRdtase_51kDa_CS"/>
</dbReference>
<dbReference type="InterPro" id="IPR037225">
    <property type="entry name" value="Nuo51_FMN-bd_sf"/>
</dbReference>
<dbReference type="SMART" id="SM00928">
    <property type="entry name" value="NADH_4Fe-4S"/>
    <property type="match status" value="1"/>
</dbReference>
<dbReference type="Gene3D" id="1.20.1440.230">
    <property type="entry name" value="NADH-ubiquinone oxidoreductase 51kDa subunit, iron-sulphur binding domain"/>
    <property type="match status" value="1"/>
</dbReference>
<dbReference type="InterPro" id="IPR037207">
    <property type="entry name" value="Nuop51_4Fe4S-bd_sf"/>
</dbReference>
<dbReference type="SUPFAM" id="SSF140490">
    <property type="entry name" value="Nqo1C-terminal domain-like"/>
    <property type="match status" value="1"/>
</dbReference>
<dbReference type="GO" id="GO:0008137">
    <property type="term" value="F:NADH dehydrogenase (ubiquinone) activity"/>
    <property type="evidence" value="ECO:0007669"/>
    <property type="project" value="InterPro"/>
</dbReference>
<dbReference type="GO" id="GO:0010181">
    <property type="term" value="F:FMN binding"/>
    <property type="evidence" value="ECO:0007669"/>
    <property type="project" value="InterPro"/>
</dbReference>